<name>A0A1J1IBG1_9DIPT</name>
<dbReference type="AlphaFoldDB" id="A0A1J1IBG1"/>
<protein>
    <submittedName>
        <fullName evidence="1">CLUMA_CG010462, isoform A</fullName>
    </submittedName>
</protein>
<gene>
    <name evidence="1" type="ORF">CLUMA_CG010462</name>
</gene>
<keyword evidence="2" id="KW-1185">Reference proteome</keyword>
<dbReference type="EMBL" id="CVRI01000046">
    <property type="protein sequence ID" value="CRK97074.1"/>
    <property type="molecule type" value="Genomic_DNA"/>
</dbReference>
<proteinExistence type="predicted"/>
<evidence type="ECO:0000313" key="1">
    <source>
        <dbReference type="EMBL" id="CRK97074.1"/>
    </source>
</evidence>
<organism evidence="1 2">
    <name type="scientific">Clunio marinus</name>
    <dbReference type="NCBI Taxonomy" id="568069"/>
    <lineage>
        <taxon>Eukaryota</taxon>
        <taxon>Metazoa</taxon>
        <taxon>Ecdysozoa</taxon>
        <taxon>Arthropoda</taxon>
        <taxon>Hexapoda</taxon>
        <taxon>Insecta</taxon>
        <taxon>Pterygota</taxon>
        <taxon>Neoptera</taxon>
        <taxon>Endopterygota</taxon>
        <taxon>Diptera</taxon>
        <taxon>Nematocera</taxon>
        <taxon>Chironomoidea</taxon>
        <taxon>Chironomidae</taxon>
        <taxon>Clunio</taxon>
    </lineage>
</organism>
<dbReference type="Proteomes" id="UP000183832">
    <property type="component" value="Unassembled WGS sequence"/>
</dbReference>
<sequence>MKEKKIRRRRENPCYKARKQKNRKIFCTLSGFNLNQSDKLKGVITLKYFSPFFCYKLNPEIFTKNSLAKNVFFCLRKNENPQKYYLETDYFLSIDFASVLDDSPFTSNALMDEETETTKKSLRKSPLTNLMHSWVMIHGEKRSDEMRKSILFQRLKHFSLLPLLDNSKKPENRVKCHVLA</sequence>
<evidence type="ECO:0000313" key="2">
    <source>
        <dbReference type="Proteomes" id="UP000183832"/>
    </source>
</evidence>
<reference evidence="1 2" key="1">
    <citation type="submission" date="2015-04" db="EMBL/GenBank/DDBJ databases">
        <authorList>
            <person name="Syromyatnikov M.Y."/>
            <person name="Popov V.N."/>
        </authorList>
    </citation>
    <scope>NUCLEOTIDE SEQUENCE [LARGE SCALE GENOMIC DNA]</scope>
</reference>
<accession>A0A1J1IBG1</accession>